<dbReference type="InterPro" id="IPR023214">
    <property type="entry name" value="HAD_sf"/>
</dbReference>
<name>A0A6N8I225_9FIRM</name>
<sequence length="263" mass="29263">MNKKTVFFDIDGTLLGDRNGRRFQVPESALRALDALRKNGHRIAICSGRQEAFIHKFFPGLFQSYVAQNGAHVVFDGETVVDRLLPTERIRGLISHFDSFGCSYVFVGKHHGWARNVPNRFFSRMEEIYGLPDFLVADWEPEQVEAGMMDFIFETDEDFERCAGAFTGGMIVNRHPGGLTSDLSFPEWDKANGIEAFLSHAGIPKKDTVAFGDGYNDITMMGAVGCAVAMGNAVAEVKEKADYVTSPIFEDGIERGLKHLELI</sequence>
<organism evidence="1 2">
    <name type="scientific">Caproicibacter fermentans</name>
    <dbReference type="NCBI Taxonomy" id="2576756"/>
    <lineage>
        <taxon>Bacteria</taxon>
        <taxon>Bacillati</taxon>
        <taxon>Bacillota</taxon>
        <taxon>Clostridia</taxon>
        <taxon>Eubacteriales</taxon>
        <taxon>Acutalibacteraceae</taxon>
        <taxon>Caproicibacter</taxon>
    </lineage>
</organism>
<reference evidence="1 2" key="1">
    <citation type="submission" date="2019-09" db="EMBL/GenBank/DDBJ databases">
        <title>Genome sequence of Clostridium sp. EA1.</title>
        <authorList>
            <person name="Poehlein A."/>
            <person name="Bengelsdorf F.R."/>
            <person name="Daniel R."/>
        </authorList>
    </citation>
    <scope>NUCLEOTIDE SEQUENCE [LARGE SCALE GENOMIC DNA]</scope>
    <source>
        <strain evidence="1 2">EA1</strain>
    </source>
</reference>
<dbReference type="GO" id="GO:0000287">
    <property type="term" value="F:magnesium ion binding"/>
    <property type="evidence" value="ECO:0007669"/>
    <property type="project" value="TreeGrafter"/>
</dbReference>
<dbReference type="GO" id="GO:0016853">
    <property type="term" value="F:isomerase activity"/>
    <property type="evidence" value="ECO:0007669"/>
    <property type="project" value="UniProtKB-KW"/>
</dbReference>
<keyword evidence="2" id="KW-1185">Reference proteome</keyword>
<evidence type="ECO:0000313" key="1">
    <source>
        <dbReference type="EMBL" id="MVB12161.1"/>
    </source>
</evidence>
<dbReference type="GO" id="GO:0005829">
    <property type="term" value="C:cytosol"/>
    <property type="evidence" value="ECO:0007669"/>
    <property type="project" value="TreeGrafter"/>
</dbReference>
<protein>
    <submittedName>
        <fullName evidence="1">Putative bifunctional phosphatase/peptidyl-prolyl cis-trans isomerase</fullName>
    </submittedName>
</protein>
<dbReference type="InterPro" id="IPR036412">
    <property type="entry name" value="HAD-like_sf"/>
</dbReference>
<dbReference type="OrthoDB" id="9810101at2"/>
<keyword evidence="1" id="KW-0413">Isomerase</keyword>
<dbReference type="SUPFAM" id="SSF56784">
    <property type="entry name" value="HAD-like"/>
    <property type="match status" value="1"/>
</dbReference>
<comment type="caution">
    <text evidence="1">The sequence shown here is derived from an EMBL/GenBank/DDBJ whole genome shotgun (WGS) entry which is preliminary data.</text>
</comment>
<dbReference type="EMBL" id="VWXL01000084">
    <property type="protein sequence ID" value="MVB12161.1"/>
    <property type="molecule type" value="Genomic_DNA"/>
</dbReference>
<dbReference type="GO" id="GO:0016791">
    <property type="term" value="F:phosphatase activity"/>
    <property type="evidence" value="ECO:0007669"/>
    <property type="project" value="TreeGrafter"/>
</dbReference>
<accession>A0A6N8I225</accession>
<dbReference type="Pfam" id="PF08282">
    <property type="entry name" value="Hydrolase_3"/>
    <property type="match status" value="1"/>
</dbReference>
<dbReference type="PANTHER" id="PTHR10000">
    <property type="entry name" value="PHOSPHOSERINE PHOSPHATASE"/>
    <property type="match status" value="1"/>
</dbReference>
<dbReference type="Gene3D" id="3.40.50.1000">
    <property type="entry name" value="HAD superfamily/HAD-like"/>
    <property type="match status" value="1"/>
</dbReference>
<dbReference type="Gene3D" id="3.30.1240.10">
    <property type="match status" value="1"/>
</dbReference>
<dbReference type="Proteomes" id="UP000469440">
    <property type="component" value="Unassembled WGS sequence"/>
</dbReference>
<proteinExistence type="predicted"/>
<evidence type="ECO:0000313" key="2">
    <source>
        <dbReference type="Proteomes" id="UP000469440"/>
    </source>
</evidence>
<dbReference type="AlphaFoldDB" id="A0A6N8I225"/>
<dbReference type="SFLD" id="SFLDG01140">
    <property type="entry name" value="C2.B:_Phosphomannomutase_and_P"/>
    <property type="match status" value="1"/>
</dbReference>
<gene>
    <name evidence="1" type="ORF">CAFE_28930</name>
</gene>
<dbReference type="SFLD" id="SFLDS00003">
    <property type="entry name" value="Haloacid_Dehalogenase"/>
    <property type="match status" value="1"/>
</dbReference>
<dbReference type="PANTHER" id="PTHR10000:SF25">
    <property type="entry name" value="PHOSPHATASE YKRA-RELATED"/>
    <property type="match status" value="1"/>
</dbReference>
<dbReference type="RefSeq" id="WP_066646896.1">
    <property type="nucleotide sequence ID" value="NZ_VWXL01000084.1"/>
</dbReference>